<accession>A0A448Z944</accession>
<feature type="region of interest" description="Disordered" evidence="1">
    <location>
        <begin position="1369"/>
        <end position="1389"/>
    </location>
</feature>
<dbReference type="PANTHER" id="PTHR45661:SF3">
    <property type="entry name" value="IG-LIKE DOMAIN-CONTAINING PROTEIN"/>
    <property type="match status" value="1"/>
</dbReference>
<dbReference type="InterPro" id="IPR000719">
    <property type="entry name" value="Prot_kinase_dom"/>
</dbReference>
<dbReference type="InterPro" id="IPR036770">
    <property type="entry name" value="Ankyrin_rpt-contain_sf"/>
</dbReference>
<dbReference type="SMART" id="SM00220">
    <property type="entry name" value="S_TKc"/>
    <property type="match status" value="1"/>
</dbReference>
<sequence length="1389" mass="156980">MASEEQEETEGPVMASPDAFVYKGQELSPDDKKSIVHVVVDSTLVVIPETAFKECFLLTSIVIPEGIKRIGDKAFSGCESLSSIDIPVGLESIGVHAFFGCQSLTSINIPKSVTTICDFAFCKCSSLKSIAIPEGVETIPEGAFFRCEELSSIHIPKGVKSIGRGAFAGCYWLSSIGIPKGVTSIGKRAFKGCESLTSIYIPSGVKEIGSGAFSGCLQLLVVAIPKGTKDIDSSTFEGCKKLRRFSISHETPDEIEGDNATVRTEGDASTVRNIADRLHLRFKDLPLHLACYRANGQNIEALTASLPKEDARKTDMYNLTPLHILAGNPNASERMIRNVVEKCPDAVTRIDNALGMSPLHFASINPGNNVVKIISNMMENKAPETGKLSCTLRSKDLKTPTILSILHNYENEEAQRLLYKCQPCSESQFAERSHKNRVNSLEQWYVNECIPSLTSENLQVSPQTQNGWVYFVSNVSNPDSINSICKFFEHCPEQLLKDLRSAKDDEGKEAIDVAVHGIKAAFNKRLYFLGRYEIIGGPAIHKSEVCIVIGAIDMDCDGMSLNSDEDRKVAIKFVKDEKQFLTEISFREDLQKNSGKVEKGEQAVISINESYNATENEEFKSAMQSLPIPGSNEDEKMFDHFKYAIVMPFADRNLDTIARSEQLDPMTIRSDLHQIAKKLQILHQCNTIHCNLKMQNIVRRGENLFLTDFDGSAKVKHGNAETELAKFFVGKKFSSGILPPEMVYNFKNSEELNQFEAYYKHLDAKSLKWKGIKHQTPRATNDYYCLKTFDTEMKEGNPDIDTGKVDAVESVKEGLPYDPVVATEAIDLWSLGTILYFLCTKRSLFRVDTNDNLADGDAMEQLYYWNDETKMKRVNSKDIIDPGAKKILLKLLSREPGDRGTLEELLNEPFFGKLSAEEVMEEIQNAKENAVEDTKVIINATNAADEAQTFVCPTTFVVLKEKLPPYDSDQMIANRCKEMCELVGAVGDMTEAADAIPKQEPDALFETMKGKLKDVVTDDSKTMYFYLVDELTGKPVTGGKYPIEITNPAEVVPTLLPYIKVGMTSMAVYDGTAGVLGLFGLSAPQVSTKTQSKLGKSIDILKQKSSNATEGDDDASSGARGESLRGESLRQLEGFFKSEDPEQNYAGLHRILDREGIACWTAVHGLEKELLLEKRQSSRRIVRMAEEHQLEIEEWRENQIQEAKNQEKELEEQYKRHELEIEKCQQEHEDEKQKHELEMEERENEIQEMRTREKKLEEEMRTMEKKLEDEKIEYEMEMIKRESKIQELTMKEKKLEDKKKELEFELQKQEQNLKDEKKEHELEMRKRDLEVQEMKVHEMKLENEKKDLELEMLKQEKKYEDEKKALQDQIRQLSEQDSSRWCAPRSKTS</sequence>
<dbReference type="GO" id="GO:0005524">
    <property type="term" value="F:ATP binding"/>
    <property type="evidence" value="ECO:0007669"/>
    <property type="project" value="InterPro"/>
</dbReference>
<dbReference type="Gene3D" id="1.25.40.20">
    <property type="entry name" value="Ankyrin repeat-containing domain"/>
    <property type="match status" value="1"/>
</dbReference>
<dbReference type="GO" id="GO:0004672">
    <property type="term" value="F:protein kinase activity"/>
    <property type="evidence" value="ECO:0007669"/>
    <property type="project" value="InterPro"/>
</dbReference>
<dbReference type="Gene3D" id="1.10.510.10">
    <property type="entry name" value="Transferase(Phosphotransferase) domain 1"/>
    <property type="match status" value="1"/>
</dbReference>
<dbReference type="Pfam" id="PF00069">
    <property type="entry name" value="Pkinase"/>
    <property type="match status" value="1"/>
</dbReference>
<dbReference type="SUPFAM" id="SSF56112">
    <property type="entry name" value="Protein kinase-like (PK-like)"/>
    <property type="match status" value="1"/>
</dbReference>
<reference evidence="3 4" key="1">
    <citation type="submission" date="2019-01" db="EMBL/GenBank/DDBJ databases">
        <authorList>
            <person name="Ferrante I. M."/>
        </authorList>
    </citation>
    <scope>NUCLEOTIDE SEQUENCE [LARGE SCALE GENOMIC DNA]</scope>
    <source>
        <strain evidence="3 4">B856</strain>
    </source>
</reference>
<dbReference type="OrthoDB" id="10264456at2759"/>
<feature type="compositionally biased region" description="Basic and acidic residues" evidence="1">
    <location>
        <begin position="1244"/>
        <end position="1259"/>
    </location>
</feature>
<feature type="domain" description="Protein kinase" evidence="2">
    <location>
        <begin position="529"/>
        <end position="911"/>
    </location>
</feature>
<dbReference type="SUPFAM" id="SSF52058">
    <property type="entry name" value="L domain-like"/>
    <property type="match status" value="1"/>
</dbReference>
<dbReference type="InterPro" id="IPR026906">
    <property type="entry name" value="LRR_5"/>
</dbReference>
<dbReference type="InterPro" id="IPR053139">
    <property type="entry name" value="Surface_bspA-like"/>
</dbReference>
<dbReference type="SUPFAM" id="SSF48403">
    <property type="entry name" value="Ankyrin repeat"/>
    <property type="match status" value="1"/>
</dbReference>
<keyword evidence="4" id="KW-1185">Reference proteome</keyword>
<dbReference type="Proteomes" id="UP000291116">
    <property type="component" value="Unassembled WGS sequence"/>
</dbReference>
<evidence type="ECO:0000259" key="2">
    <source>
        <dbReference type="PROSITE" id="PS50011"/>
    </source>
</evidence>
<evidence type="ECO:0000256" key="1">
    <source>
        <dbReference type="SAM" id="MobiDB-lite"/>
    </source>
</evidence>
<proteinExistence type="predicted"/>
<dbReference type="Gene3D" id="3.80.10.10">
    <property type="entry name" value="Ribonuclease Inhibitor"/>
    <property type="match status" value="2"/>
</dbReference>
<name>A0A448Z944_9STRA</name>
<organism evidence="3 4">
    <name type="scientific">Pseudo-nitzschia multistriata</name>
    <dbReference type="NCBI Taxonomy" id="183589"/>
    <lineage>
        <taxon>Eukaryota</taxon>
        <taxon>Sar</taxon>
        <taxon>Stramenopiles</taxon>
        <taxon>Ochrophyta</taxon>
        <taxon>Bacillariophyta</taxon>
        <taxon>Bacillariophyceae</taxon>
        <taxon>Bacillariophycidae</taxon>
        <taxon>Bacillariales</taxon>
        <taxon>Bacillariaceae</taxon>
        <taxon>Pseudo-nitzschia</taxon>
    </lineage>
</organism>
<feature type="region of interest" description="Disordered" evidence="1">
    <location>
        <begin position="1230"/>
        <end position="1259"/>
    </location>
</feature>
<protein>
    <recommendedName>
        <fullName evidence="2">Protein kinase domain-containing protein</fullName>
    </recommendedName>
</protein>
<dbReference type="InterPro" id="IPR011009">
    <property type="entry name" value="Kinase-like_dom_sf"/>
</dbReference>
<evidence type="ECO:0000313" key="3">
    <source>
        <dbReference type="EMBL" id="VEU38587.1"/>
    </source>
</evidence>
<dbReference type="PANTHER" id="PTHR45661">
    <property type="entry name" value="SURFACE ANTIGEN"/>
    <property type="match status" value="1"/>
</dbReference>
<dbReference type="InterPro" id="IPR032675">
    <property type="entry name" value="LRR_dom_sf"/>
</dbReference>
<gene>
    <name evidence="3" type="ORF">PSNMU_V1.4_AUG-EV-PASAV3_0054100</name>
</gene>
<dbReference type="EMBL" id="CAACVS010000175">
    <property type="protein sequence ID" value="VEU38587.1"/>
    <property type="molecule type" value="Genomic_DNA"/>
</dbReference>
<evidence type="ECO:0000313" key="4">
    <source>
        <dbReference type="Proteomes" id="UP000291116"/>
    </source>
</evidence>
<feature type="region of interest" description="Disordered" evidence="1">
    <location>
        <begin position="1105"/>
        <end position="1124"/>
    </location>
</feature>
<dbReference type="PROSITE" id="PS50011">
    <property type="entry name" value="PROTEIN_KINASE_DOM"/>
    <property type="match status" value="1"/>
</dbReference>
<dbReference type="Pfam" id="PF13306">
    <property type="entry name" value="LRR_5"/>
    <property type="match status" value="1"/>
</dbReference>